<dbReference type="PANTHER" id="PTHR13887:SF41">
    <property type="entry name" value="THIOREDOXIN SUPERFAMILY PROTEIN"/>
    <property type="match status" value="1"/>
</dbReference>
<dbReference type="EMBL" id="MU854521">
    <property type="protein sequence ID" value="KAK4033586.1"/>
    <property type="molecule type" value="Genomic_DNA"/>
</dbReference>
<dbReference type="SUPFAM" id="SSF52833">
    <property type="entry name" value="Thioredoxin-like"/>
    <property type="match status" value="1"/>
</dbReference>
<gene>
    <name evidence="2" type="ORF">C8A01DRAFT_49862</name>
</gene>
<dbReference type="CDD" id="cd03024">
    <property type="entry name" value="DsbA_FrnE"/>
    <property type="match status" value="1"/>
</dbReference>
<dbReference type="InterPro" id="IPR001853">
    <property type="entry name" value="DSBA-like_thioredoxin_dom"/>
</dbReference>
<evidence type="ECO:0000259" key="1">
    <source>
        <dbReference type="Pfam" id="PF01323"/>
    </source>
</evidence>
<dbReference type="GO" id="GO:0016491">
    <property type="term" value="F:oxidoreductase activity"/>
    <property type="evidence" value="ECO:0007669"/>
    <property type="project" value="InterPro"/>
</dbReference>
<reference evidence="3" key="1">
    <citation type="journal article" date="2023" name="Mol. Phylogenet. Evol.">
        <title>Genome-scale phylogeny and comparative genomics of the fungal order Sordariales.</title>
        <authorList>
            <person name="Hensen N."/>
            <person name="Bonometti L."/>
            <person name="Westerberg I."/>
            <person name="Brannstrom I.O."/>
            <person name="Guillou S."/>
            <person name="Cros-Aarteil S."/>
            <person name="Calhoun S."/>
            <person name="Haridas S."/>
            <person name="Kuo A."/>
            <person name="Mondo S."/>
            <person name="Pangilinan J."/>
            <person name="Riley R."/>
            <person name="LaButti K."/>
            <person name="Andreopoulos B."/>
            <person name="Lipzen A."/>
            <person name="Chen C."/>
            <person name="Yan M."/>
            <person name="Daum C."/>
            <person name="Ng V."/>
            <person name="Clum A."/>
            <person name="Steindorff A."/>
            <person name="Ohm R.A."/>
            <person name="Martin F."/>
            <person name="Silar P."/>
            <person name="Natvig D.O."/>
            <person name="Lalanne C."/>
            <person name="Gautier V."/>
            <person name="Ament-Velasquez S.L."/>
            <person name="Kruys A."/>
            <person name="Hutchinson M.I."/>
            <person name="Powell A.J."/>
            <person name="Barry K."/>
            <person name="Miller A.N."/>
            <person name="Grigoriev I.V."/>
            <person name="Debuchy R."/>
            <person name="Gladieux P."/>
            <person name="Hiltunen Thoren M."/>
            <person name="Johannesson H."/>
        </authorList>
    </citation>
    <scope>NUCLEOTIDE SEQUENCE [LARGE SCALE GENOMIC DNA]</scope>
    <source>
        <strain evidence="3">CBS 284.82</strain>
    </source>
</reference>
<accession>A0AAN6P899</accession>
<dbReference type="InterPro" id="IPR036249">
    <property type="entry name" value="Thioredoxin-like_sf"/>
</dbReference>
<proteinExistence type="predicted"/>
<dbReference type="PANTHER" id="PTHR13887">
    <property type="entry name" value="GLUTATHIONE S-TRANSFERASE KAPPA"/>
    <property type="match status" value="1"/>
</dbReference>
<dbReference type="AlphaFoldDB" id="A0AAN6P899"/>
<feature type="domain" description="DSBA-like thioredoxin" evidence="1">
    <location>
        <begin position="6"/>
        <end position="205"/>
    </location>
</feature>
<dbReference type="Proteomes" id="UP001303115">
    <property type="component" value="Unassembled WGS sequence"/>
</dbReference>
<dbReference type="Pfam" id="PF01323">
    <property type="entry name" value="DSBA"/>
    <property type="match status" value="1"/>
</dbReference>
<dbReference type="Gene3D" id="3.40.30.10">
    <property type="entry name" value="Glutaredoxin"/>
    <property type="match status" value="1"/>
</dbReference>
<sequence length="217" mass="24340">MTNFAIDIISDNCYIGKEILDKAIELYKKVYPGGKDDTFTISWSAYYLDETSPQQGVPLLQRMAERFGADRVAALQERLRGFGAQEGIDFSFAGKLGNTRDSHRLIHLGKTKGNEVENRVVMELFGDYFEGMGDITSYETLIKVGVKAGIEESEAREWLESGKGGDEVDAEVREARSRGIRGVPHYIIQGKYEVGGTQDPQQLMEVFAQVKEEQQRS</sequence>
<keyword evidence="3" id="KW-1185">Reference proteome</keyword>
<evidence type="ECO:0000313" key="3">
    <source>
        <dbReference type="Proteomes" id="UP001303115"/>
    </source>
</evidence>
<comment type="caution">
    <text evidence="2">The sequence shown here is derived from an EMBL/GenBank/DDBJ whole genome shotgun (WGS) entry which is preliminary data.</text>
</comment>
<name>A0AAN6P899_9PEZI</name>
<organism evidence="2 3">
    <name type="scientific">Parachaetomium inaequale</name>
    <dbReference type="NCBI Taxonomy" id="2588326"/>
    <lineage>
        <taxon>Eukaryota</taxon>
        <taxon>Fungi</taxon>
        <taxon>Dikarya</taxon>
        <taxon>Ascomycota</taxon>
        <taxon>Pezizomycotina</taxon>
        <taxon>Sordariomycetes</taxon>
        <taxon>Sordariomycetidae</taxon>
        <taxon>Sordariales</taxon>
        <taxon>Chaetomiaceae</taxon>
        <taxon>Parachaetomium</taxon>
    </lineage>
</organism>
<protein>
    <submittedName>
        <fullName evidence="2">DSBA-like thioredoxin domain-containing protein</fullName>
    </submittedName>
</protein>
<evidence type="ECO:0000313" key="2">
    <source>
        <dbReference type="EMBL" id="KAK4033586.1"/>
    </source>
</evidence>